<feature type="compositionally biased region" description="Basic and acidic residues" evidence="1">
    <location>
        <begin position="84"/>
        <end position="103"/>
    </location>
</feature>
<feature type="compositionally biased region" description="Polar residues" evidence="1">
    <location>
        <begin position="59"/>
        <end position="83"/>
    </location>
</feature>
<accession>A0A9N9IVS4</accession>
<feature type="region of interest" description="Disordered" evidence="1">
    <location>
        <begin position="46"/>
        <end position="125"/>
    </location>
</feature>
<gene>
    <name evidence="2" type="ORF">FCALED_LOCUS16465</name>
</gene>
<organism evidence="2 3">
    <name type="scientific">Funneliformis caledonium</name>
    <dbReference type="NCBI Taxonomy" id="1117310"/>
    <lineage>
        <taxon>Eukaryota</taxon>
        <taxon>Fungi</taxon>
        <taxon>Fungi incertae sedis</taxon>
        <taxon>Mucoromycota</taxon>
        <taxon>Glomeromycotina</taxon>
        <taxon>Glomeromycetes</taxon>
        <taxon>Glomerales</taxon>
        <taxon>Glomeraceae</taxon>
        <taxon>Funneliformis</taxon>
    </lineage>
</organism>
<proteinExistence type="predicted"/>
<evidence type="ECO:0000313" key="3">
    <source>
        <dbReference type="Proteomes" id="UP000789570"/>
    </source>
</evidence>
<keyword evidence="3" id="KW-1185">Reference proteome</keyword>
<dbReference type="AlphaFoldDB" id="A0A9N9IVS4"/>
<comment type="caution">
    <text evidence="2">The sequence shown here is derived from an EMBL/GenBank/DDBJ whole genome shotgun (WGS) entry which is preliminary data.</text>
</comment>
<protein>
    <submittedName>
        <fullName evidence="2">4244_t:CDS:1</fullName>
    </submittedName>
</protein>
<dbReference type="Proteomes" id="UP000789570">
    <property type="component" value="Unassembled WGS sequence"/>
</dbReference>
<name>A0A9N9IVS4_9GLOM</name>
<sequence length="125" mass="14026">CISPIELIREELTLASGKKRTKVTTHNQAKSPIAYIEEISELSDIIDDAENNDNGNNNHSSQIRMDNSTNQTTEDDIANTQIRSSREISPRTNREQERFRGLLHELSTPIKGETTETNNEDEGSG</sequence>
<evidence type="ECO:0000256" key="1">
    <source>
        <dbReference type="SAM" id="MobiDB-lite"/>
    </source>
</evidence>
<feature type="non-terminal residue" evidence="2">
    <location>
        <position position="1"/>
    </location>
</feature>
<dbReference type="EMBL" id="CAJVPQ010019318">
    <property type="protein sequence ID" value="CAG8753707.1"/>
    <property type="molecule type" value="Genomic_DNA"/>
</dbReference>
<evidence type="ECO:0000313" key="2">
    <source>
        <dbReference type="EMBL" id="CAG8753707.1"/>
    </source>
</evidence>
<reference evidence="2" key="1">
    <citation type="submission" date="2021-06" db="EMBL/GenBank/DDBJ databases">
        <authorList>
            <person name="Kallberg Y."/>
            <person name="Tangrot J."/>
            <person name="Rosling A."/>
        </authorList>
    </citation>
    <scope>NUCLEOTIDE SEQUENCE</scope>
    <source>
        <strain evidence="2">UK204</strain>
    </source>
</reference>
<feature type="non-terminal residue" evidence="2">
    <location>
        <position position="125"/>
    </location>
</feature>